<dbReference type="Gene3D" id="3.30.200.20">
    <property type="entry name" value="Phosphorylase Kinase, domain 1"/>
    <property type="match status" value="1"/>
</dbReference>
<dbReference type="PANTHER" id="PTHR43289:SF6">
    <property type="entry name" value="SERINE_THREONINE-PROTEIN KINASE NEKL-3"/>
    <property type="match status" value="1"/>
</dbReference>
<dbReference type="PANTHER" id="PTHR43289">
    <property type="entry name" value="MITOGEN-ACTIVATED PROTEIN KINASE KINASE KINASE 20-RELATED"/>
    <property type="match status" value="1"/>
</dbReference>
<feature type="domain" description="Protein kinase" evidence="5">
    <location>
        <begin position="23"/>
        <end position="295"/>
    </location>
</feature>
<evidence type="ECO:0000259" key="5">
    <source>
        <dbReference type="PROSITE" id="PS50011"/>
    </source>
</evidence>
<evidence type="ECO:0000256" key="4">
    <source>
        <dbReference type="ARBA" id="ARBA00022840"/>
    </source>
</evidence>
<dbReference type="Proteomes" id="UP000199181">
    <property type="component" value="Unassembled WGS sequence"/>
</dbReference>
<keyword evidence="4" id="KW-0067">ATP-binding</keyword>
<dbReference type="GO" id="GO:0004674">
    <property type="term" value="F:protein serine/threonine kinase activity"/>
    <property type="evidence" value="ECO:0007669"/>
    <property type="project" value="UniProtKB-KW"/>
</dbReference>
<evidence type="ECO:0000313" key="7">
    <source>
        <dbReference type="Proteomes" id="UP000199181"/>
    </source>
</evidence>
<dbReference type="RefSeq" id="WP_093516227.1">
    <property type="nucleotide sequence ID" value="NZ_FOIJ01000002.1"/>
</dbReference>
<dbReference type="InterPro" id="IPR000719">
    <property type="entry name" value="Prot_kinase_dom"/>
</dbReference>
<keyword evidence="2" id="KW-0547">Nucleotide-binding</keyword>
<keyword evidence="3 6" id="KW-0418">Kinase</keyword>
<dbReference type="GO" id="GO:0005524">
    <property type="term" value="F:ATP binding"/>
    <property type="evidence" value="ECO:0007669"/>
    <property type="project" value="UniProtKB-KW"/>
</dbReference>
<accession>A0A1I0CJE6</accession>
<dbReference type="SUPFAM" id="SSF56112">
    <property type="entry name" value="Protein kinase-like (PK-like)"/>
    <property type="match status" value="1"/>
</dbReference>
<evidence type="ECO:0000256" key="3">
    <source>
        <dbReference type="ARBA" id="ARBA00022777"/>
    </source>
</evidence>
<dbReference type="InterPro" id="IPR011009">
    <property type="entry name" value="Kinase-like_dom_sf"/>
</dbReference>
<dbReference type="AlphaFoldDB" id="A0A1I0CJE6"/>
<dbReference type="CDD" id="cd14014">
    <property type="entry name" value="STKc_PknB_like"/>
    <property type="match status" value="1"/>
</dbReference>
<evidence type="ECO:0000313" key="6">
    <source>
        <dbReference type="EMBL" id="SET19765.1"/>
    </source>
</evidence>
<dbReference type="SMART" id="SM00220">
    <property type="entry name" value="S_TKc"/>
    <property type="match status" value="1"/>
</dbReference>
<sequence>MPPPPAPALSPWFVPAGTRIGPWRVVGWGGNGAHGVVYQALRVGREALGPVALKLAMAPGDERFAREGALLARLRHPHIPRLEDRGLWKHAHGTAPYLAMQWVEGEPLYTWAARRNPSSRQVLQVLAQLARALEAVHALPGVHRDVKGGNVLVRGSDSRAFLMDFGSGHFAGAQPLTWQAMPPGTPAYRSPEAYRFTAAHAAASVRYTAAPADDVFALGVTAYRLVTDEYPPPVEPGLDPQGLWNEGGPGPLPPEVLNPRAAPPLDTLIRRMLSVRPEARGSARELALALEHAVARTGPEADRPLFRWETLPPSRWSPGDAAEADLLGHRPRHRSLTCVQESLAQDAAGKAREAREARLNARTRARARAGTEPLLPAPSSRWPRGVLLATGVLLLIFGAESVVPVALPPPQEPQPPRTEAAQDAGTDAGTVGLADAVVPSLHVSAAGPAPSAISVDLPKGPLKGQVRPPCAKGQLDLRGGCWAALKAQPPDCPLYSYEWNGGCYMPIVATPRPDTSDKP</sequence>
<keyword evidence="6" id="KW-0723">Serine/threonine-protein kinase</keyword>
<dbReference type="EMBL" id="FOIJ01000002">
    <property type="protein sequence ID" value="SET19765.1"/>
    <property type="molecule type" value="Genomic_DNA"/>
</dbReference>
<dbReference type="Pfam" id="PF00069">
    <property type="entry name" value="Pkinase"/>
    <property type="match status" value="1"/>
</dbReference>
<keyword evidence="7" id="KW-1185">Reference proteome</keyword>
<evidence type="ECO:0000256" key="2">
    <source>
        <dbReference type="ARBA" id="ARBA00022741"/>
    </source>
</evidence>
<evidence type="ECO:0000256" key="1">
    <source>
        <dbReference type="ARBA" id="ARBA00022679"/>
    </source>
</evidence>
<keyword evidence="1" id="KW-0808">Transferase</keyword>
<gene>
    <name evidence="6" type="ORF">SAMN05443639_102144</name>
</gene>
<protein>
    <submittedName>
        <fullName evidence="6">Serine/threonine protein kinase</fullName>
    </submittedName>
</protein>
<name>A0A1I0CJE6_9BACT</name>
<proteinExistence type="predicted"/>
<organism evidence="6 7">
    <name type="scientific">Stigmatella erecta</name>
    <dbReference type="NCBI Taxonomy" id="83460"/>
    <lineage>
        <taxon>Bacteria</taxon>
        <taxon>Pseudomonadati</taxon>
        <taxon>Myxococcota</taxon>
        <taxon>Myxococcia</taxon>
        <taxon>Myxococcales</taxon>
        <taxon>Cystobacterineae</taxon>
        <taxon>Archangiaceae</taxon>
        <taxon>Stigmatella</taxon>
    </lineage>
</organism>
<reference evidence="7" key="1">
    <citation type="submission" date="2016-10" db="EMBL/GenBank/DDBJ databases">
        <authorList>
            <person name="Varghese N."/>
            <person name="Submissions S."/>
        </authorList>
    </citation>
    <scope>NUCLEOTIDE SEQUENCE [LARGE SCALE GENOMIC DNA]</scope>
    <source>
        <strain evidence="7">DSM 16858</strain>
    </source>
</reference>
<dbReference type="Gene3D" id="1.10.510.10">
    <property type="entry name" value="Transferase(Phosphotransferase) domain 1"/>
    <property type="match status" value="1"/>
</dbReference>
<dbReference type="PROSITE" id="PS50011">
    <property type="entry name" value="PROTEIN_KINASE_DOM"/>
    <property type="match status" value="1"/>
</dbReference>